<gene>
    <name evidence="1" type="ORF">CCAP1982_LOCUS5986</name>
</gene>
<reference evidence="1" key="1">
    <citation type="submission" date="2020-11" db="EMBL/GenBank/DDBJ databases">
        <authorList>
            <person name="Whitehead M."/>
        </authorList>
    </citation>
    <scope>NUCLEOTIDE SEQUENCE</scope>
    <source>
        <strain evidence="1">EGII</strain>
    </source>
</reference>
<organism evidence="1 2">
    <name type="scientific">Ceratitis capitata</name>
    <name type="common">Mediterranean fruit fly</name>
    <name type="synonym">Tephritis capitata</name>
    <dbReference type="NCBI Taxonomy" id="7213"/>
    <lineage>
        <taxon>Eukaryota</taxon>
        <taxon>Metazoa</taxon>
        <taxon>Ecdysozoa</taxon>
        <taxon>Arthropoda</taxon>
        <taxon>Hexapoda</taxon>
        <taxon>Insecta</taxon>
        <taxon>Pterygota</taxon>
        <taxon>Neoptera</taxon>
        <taxon>Endopterygota</taxon>
        <taxon>Diptera</taxon>
        <taxon>Brachycera</taxon>
        <taxon>Muscomorpha</taxon>
        <taxon>Tephritoidea</taxon>
        <taxon>Tephritidae</taxon>
        <taxon>Ceratitis</taxon>
        <taxon>Ceratitis</taxon>
    </lineage>
</organism>
<evidence type="ECO:0000313" key="2">
    <source>
        <dbReference type="Proteomes" id="UP000606786"/>
    </source>
</evidence>
<dbReference type="Proteomes" id="UP000606786">
    <property type="component" value="Unassembled WGS sequence"/>
</dbReference>
<name>A0A811UER6_CERCA</name>
<evidence type="ECO:0000313" key="1">
    <source>
        <dbReference type="EMBL" id="CAD6997354.1"/>
    </source>
</evidence>
<comment type="caution">
    <text evidence="1">The sequence shown here is derived from an EMBL/GenBank/DDBJ whole genome shotgun (WGS) entry which is preliminary data.</text>
</comment>
<protein>
    <submittedName>
        <fullName evidence="1">(Mediterranean fruit fly) hypothetical protein</fullName>
    </submittedName>
</protein>
<keyword evidence="2" id="KW-1185">Reference proteome</keyword>
<accession>A0A811UER6</accession>
<sequence length="78" mass="8907">MICIPMVEHSFQMKLKVTISIANIALYSKIKDSDFVPCSKRKLNEYVPSVPTSETHSLNSFRTQLTETVVKHDPLRVD</sequence>
<dbReference type="EMBL" id="CAJHJT010000012">
    <property type="protein sequence ID" value="CAD6997354.1"/>
    <property type="molecule type" value="Genomic_DNA"/>
</dbReference>
<feature type="non-terminal residue" evidence="1">
    <location>
        <position position="78"/>
    </location>
</feature>
<proteinExistence type="predicted"/>
<dbReference type="AlphaFoldDB" id="A0A811UER6"/>